<dbReference type="VEuPathDB" id="VectorBase:AMAM008586"/>
<feature type="domain" description="RNA helicase aquarius N-terminal" evidence="1">
    <location>
        <begin position="1"/>
        <end position="207"/>
    </location>
</feature>
<evidence type="ECO:0000313" key="2">
    <source>
        <dbReference type="EnsemblMetazoa" id="AMAM008586-PA"/>
    </source>
</evidence>
<dbReference type="AlphaFoldDB" id="A0A182SKI1"/>
<reference evidence="3" key="1">
    <citation type="submission" date="2013-09" db="EMBL/GenBank/DDBJ databases">
        <title>The Genome Sequence of Anopheles maculatus species B.</title>
        <authorList>
            <consortium name="The Broad Institute Genomics Platform"/>
            <person name="Neafsey D.E."/>
            <person name="Besansky N."/>
            <person name="Howell P."/>
            <person name="Walton C."/>
            <person name="Young S.K."/>
            <person name="Zeng Q."/>
            <person name="Gargeya S."/>
            <person name="Fitzgerald M."/>
            <person name="Haas B."/>
            <person name="Abouelleil A."/>
            <person name="Allen A.W."/>
            <person name="Alvarado L."/>
            <person name="Arachchi H.M."/>
            <person name="Berlin A.M."/>
            <person name="Chapman S.B."/>
            <person name="Gainer-Dewar J."/>
            <person name="Goldberg J."/>
            <person name="Griggs A."/>
            <person name="Gujja S."/>
            <person name="Hansen M."/>
            <person name="Howarth C."/>
            <person name="Imamovic A."/>
            <person name="Ireland A."/>
            <person name="Larimer J."/>
            <person name="McCowan C."/>
            <person name="Murphy C."/>
            <person name="Pearson M."/>
            <person name="Poon T.W."/>
            <person name="Priest M."/>
            <person name="Roberts A."/>
            <person name="Saif S."/>
            <person name="Shea T."/>
            <person name="Sisk P."/>
            <person name="Sykes S."/>
            <person name="Wortman J."/>
            <person name="Nusbaum C."/>
            <person name="Birren B."/>
        </authorList>
    </citation>
    <scope>NUCLEOTIDE SEQUENCE [LARGE SCALE GENOMIC DNA]</scope>
    <source>
        <strain evidence="3">maculatus3</strain>
    </source>
</reference>
<evidence type="ECO:0000259" key="1">
    <source>
        <dbReference type="Pfam" id="PF16399"/>
    </source>
</evidence>
<organism evidence="2 3">
    <name type="scientific">Anopheles maculatus</name>
    <dbReference type="NCBI Taxonomy" id="74869"/>
    <lineage>
        <taxon>Eukaryota</taxon>
        <taxon>Metazoa</taxon>
        <taxon>Ecdysozoa</taxon>
        <taxon>Arthropoda</taxon>
        <taxon>Hexapoda</taxon>
        <taxon>Insecta</taxon>
        <taxon>Pterygota</taxon>
        <taxon>Neoptera</taxon>
        <taxon>Endopterygota</taxon>
        <taxon>Diptera</taxon>
        <taxon>Nematocera</taxon>
        <taxon>Culicoidea</taxon>
        <taxon>Culicidae</taxon>
        <taxon>Anophelinae</taxon>
        <taxon>Anopheles</taxon>
        <taxon>Anopheles maculatus group</taxon>
    </lineage>
</organism>
<keyword evidence="3" id="KW-1185">Reference proteome</keyword>
<dbReference type="Proteomes" id="UP000075901">
    <property type="component" value="Unassembled WGS sequence"/>
</dbReference>
<dbReference type="InterPro" id="IPR032174">
    <property type="entry name" value="Aquarius_N"/>
</dbReference>
<dbReference type="Pfam" id="PF16399">
    <property type="entry name" value="Aquarius_N_1st"/>
    <property type="match status" value="1"/>
</dbReference>
<dbReference type="EnsemblMetazoa" id="AMAM008586-RA">
    <property type="protein sequence ID" value="AMAM008586-PA"/>
    <property type="gene ID" value="AMAM008586"/>
</dbReference>
<name>A0A182SKI1_9DIPT</name>
<protein>
    <recommendedName>
        <fullName evidence="1">RNA helicase aquarius N-terminal domain-containing protein</fullName>
    </recommendedName>
</protein>
<proteinExistence type="predicted"/>
<evidence type="ECO:0000313" key="3">
    <source>
        <dbReference type="Proteomes" id="UP000075901"/>
    </source>
</evidence>
<accession>A0A182SKI1</accession>
<sequence length="212" mass="25336">MVNEKFREKVEVWQVFEKNGDLFADFFQRVLEACIDECPVTPGTMREQTALLVFLNHCFNSMEVEICRNQAKRLVSLAMWACLQPKRREQELNQIPEWRKFWKKLQKRDKPEQKEKLGWERSFLQNLMIKFIRILETIPLDGPVCEEMVRYCERFVEFLIDLEALLPTRRFFNTVMDDCHVVVRCSLSSLVRREEGNLFAQNATVLEKAEFF</sequence>
<reference evidence="2" key="2">
    <citation type="submission" date="2020-05" db="UniProtKB">
        <authorList>
            <consortium name="EnsemblMetazoa"/>
        </authorList>
    </citation>
    <scope>IDENTIFICATION</scope>
    <source>
        <strain evidence="2">maculatus3</strain>
    </source>
</reference>